<gene>
    <name evidence="1" type="ORF">G2W53_042667</name>
</gene>
<sequence length="49" mass="5800">MVGKKELKNMGFMSSGEHKDRGLYQFMQKEKEAYIIKLLQFGTTLRFQL</sequence>
<proteinExistence type="predicted"/>
<accession>A0A834W2M2</accession>
<name>A0A834W2M2_9FABA</name>
<keyword evidence="2" id="KW-1185">Reference proteome</keyword>
<protein>
    <submittedName>
        <fullName evidence="1">Uncharacterized protein</fullName>
    </submittedName>
</protein>
<reference evidence="1" key="1">
    <citation type="submission" date="2020-09" db="EMBL/GenBank/DDBJ databases">
        <title>Genome-Enabled Discovery of Anthraquinone Biosynthesis in Senna tora.</title>
        <authorList>
            <person name="Kang S.-H."/>
            <person name="Pandey R.P."/>
            <person name="Lee C.-M."/>
            <person name="Sim J.-S."/>
            <person name="Jeong J.-T."/>
            <person name="Choi B.-S."/>
            <person name="Jung M."/>
            <person name="Ginzburg D."/>
            <person name="Zhao K."/>
            <person name="Won S.Y."/>
            <person name="Oh T.-J."/>
            <person name="Yu Y."/>
            <person name="Kim N.-H."/>
            <person name="Lee O.R."/>
            <person name="Lee T.-H."/>
            <person name="Bashyal P."/>
            <person name="Kim T.-S."/>
            <person name="Lee W.-H."/>
            <person name="Kawkins C."/>
            <person name="Kim C.-K."/>
            <person name="Kim J.S."/>
            <person name="Ahn B.O."/>
            <person name="Rhee S.Y."/>
            <person name="Sohng J.K."/>
        </authorList>
    </citation>
    <scope>NUCLEOTIDE SEQUENCE</scope>
    <source>
        <tissue evidence="1">Leaf</tissue>
    </source>
</reference>
<evidence type="ECO:0000313" key="1">
    <source>
        <dbReference type="EMBL" id="KAF7803556.1"/>
    </source>
</evidence>
<evidence type="ECO:0000313" key="2">
    <source>
        <dbReference type="Proteomes" id="UP000634136"/>
    </source>
</evidence>
<dbReference type="EMBL" id="JAAIUW010000013">
    <property type="protein sequence ID" value="KAF7803556.1"/>
    <property type="molecule type" value="Genomic_DNA"/>
</dbReference>
<organism evidence="1 2">
    <name type="scientific">Senna tora</name>
    <dbReference type="NCBI Taxonomy" id="362788"/>
    <lineage>
        <taxon>Eukaryota</taxon>
        <taxon>Viridiplantae</taxon>
        <taxon>Streptophyta</taxon>
        <taxon>Embryophyta</taxon>
        <taxon>Tracheophyta</taxon>
        <taxon>Spermatophyta</taxon>
        <taxon>Magnoliopsida</taxon>
        <taxon>eudicotyledons</taxon>
        <taxon>Gunneridae</taxon>
        <taxon>Pentapetalae</taxon>
        <taxon>rosids</taxon>
        <taxon>fabids</taxon>
        <taxon>Fabales</taxon>
        <taxon>Fabaceae</taxon>
        <taxon>Caesalpinioideae</taxon>
        <taxon>Cassia clade</taxon>
        <taxon>Senna</taxon>
    </lineage>
</organism>
<dbReference type="AlphaFoldDB" id="A0A834W2M2"/>
<dbReference type="Proteomes" id="UP000634136">
    <property type="component" value="Unassembled WGS sequence"/>
</dbReference>
<comment type="caution">
    <text evidence="1">The sequence shown here is derived from an EMBL/GenBank/DDBJ whole genome shotgun (WGS) entry which is preliminary data.</text>
</comment>